<evidence type="ECO:0000256" key="1">
    <source>
        <dbReference type="SAM" id="MobiDB-lite"/>
    </source>
</evidence>
<dbReference type="PROSITE" id="PS51257">
    <property type="entry name" value="PROKAR_LIPOPROTEIN"/>
    <property type="match status" value="1"/>
</dbReference>
<dbReference type="EMBL" id="JAAEDM010000066">
    <property type="protein sequence ID" value="MBR0673313.1"/>
    <property type="molecule type" value="Genomic_DNA"/>
</dbReference>
<dbReference type="PANTHER" id="PTHR41247:SF1">
    <property type="entry name" value="HTH-TYPE TRANSCRIPTIONAL REPRESSOR YCNK"/>
    <property type="match status" value="1"/>
</dbReference>
<feature type="region of interest" description="Disordered" evidence="1">
    <location>
        <begin position="164"/>
        <end position="184"/>
    </location>
</feature>
<protein>
    <submittedName>
        <fullName evidence="2">Copper resistance protein CopZ</fullName>
    </submittedName>
</protein>
<evidence type="ECO:0000313" key="2">
    <source>
        <dbReference type="EMBL" id="MBR0673313.1"/>
    </source>
</evidence>
<dbReference type="Pfam" id="PF05573">
    <property type="entry name" value="NosL"/>
    <property type="match status" value="1"/>
</dbReference>
<sequence>MRPLLPVLGLFAALLVGGCDNKDSAANAPPPVALTAEAIGHYCGMALVEHSGPKGQILLRGSDRPVWFSSARDAIAFTMLAEEAKTLRAIYVSDMGRAETWDQPGATNWVEARRAHFVVGSDRRGGMGAEEAVPFGDRQLAERFAAEHGGRVLAFTQIPRDWVLGGEGAPTPAPSGPAAPRHTH</sequence>
<dbReference type="RefSeq" id="WP_211863719.1">
    <property type="nucleotide sequence ID" value="NZ_JAAEDM010000066.1"/>
</dbReference>
<comment type="caution">
    <text evidence="2">The sequence shown here is derived from an EMBL/GenBank/DDBJ whole genome shotgun (WGS) entry which is preliminary data.</text>
</comment>
<evidence type="ECO:0000313" key="3">
    <source>
        <dbReference type="Proteomes" id="UP001138751"/>
    </source>
</evidence>
<organism evidence="2 3">
    <name type="scientific">Neoroseomonas soli</name>
    <dbReference type="NCBI Taxonomy" id="1081025"/>
    <lineage>
        <taxon>Bacteria</taxon>
        <taxon>Pseudomonadati</taxon>
        <taxon>Pseudomonadota</taxon>
        <taxon>Alphaproteobacteria</taxon>
        <taxon>Acetobacterales</taxon>
        <taxon>Acetobacteraceae</taxon>
        <taxon>Neoroseomonas</taxon>
    </lineage>
</organism>
<gene>
    <name evidence="2" type="ORF">GXW76_19210</name>
</gene>
<keyword evidence="3" id="KW-1185">Reference proteome</keyword>
<dbReference type="Proteomes" id="UP001138751">
    <property type="component" value="Unassembled WGS sequence"/>
</dbReference>
<dbReference type="AlphaFoldDB" id="A0A9X9X1N4"/>
<dbReference type="SUPFAM" id="SSF160387">
    <property type="entry name" value="NosL/MerB-like"/>
    <property type="match status" value="1"/>
</dbReference>
<proteinExistence type="predicted"/>
<accession>A0A9X9X1N4</accession>
<name>A0A9X9X1N4_9PROT</name>
<reference evidence="2" key="2">
    <citation type="journal article" date="2021" name="Syst. Appl. Microbiol.">
        <title>Roseomonas hellenica sp. nov., isolated from roots of wild-growing Alkanna tinctoria.</title>
        <authorList>
            <person name="Rat A."/>
            <person name="Naranjo H.D."/>
            <person name="Lebbe L."/>
            <person name="Cnockaert M."/>
            <person name="Krigas N."/>
            <person name="Grigoriadou K."/>
            <person name="Maloupa E."/>
            <person name="Willems A."/>
        </authorList>
    </citation>
    <scope>NUCLEOTIDE SEQUENCE</scope>
    <source>
        <strain evidence="2">LMG 31231</strain>
    </source>
</reference>
<dbReference type="InterPro" id="IPR008719">
    <property type="entry name" value="N2O_reductase_NosL"/>
</dbReference>
<dbReference type="Gene3D" id="3.30.70.2050">
    <property type="match status" value="1"/>
</dbReference>
<dbReference type="Gene3D" id="3.30.70.2060">
    <property type="match status" value="1"/>
</dbReference>
<reference evidence="2" key="1">
    <citation type="submission" date="2020-01" db="EMBL/GenBank/DDBJ databases">
        <authorList>
            <person name="Rat A."/>
        </authorList>
    </citation>
    <scope>NUCLEOTIDE SEQUENCE</scope>
    <source>
        <strain evidence="2">LMG 31231</strain>
    </source>
</reference>
<dbReference type="PANTHER" id="PTHR41247">
    <property type="entry name" value="HTH-TYPE TRANSCRIPTIONAL REPRESSOR YCNK"/>
    <property type="match status" value="1"/>
</dbReference>